<feature type="compositionally biased region" description="Basic and acidic residues" evidence="7">
    <location>
        <begin position="1573"/>
        <end position="1588"/>
    </location>
</feature>
<dbReference type="Gramene" id="Pp3c15_4150V3.1">
    <property type="protein sequence ID" value="Pp3c15_4150V3.1"/>
    <property type="gene ID" value="Pp3c15_4150"/>
</dbReference>
<feature type="region of interest" description="Disordered" evidence="7">
    <location>
        <begin position="471"/>
        <end position="490"/>
    </location>
</feature>
<dbReference type="GO" id="GO:0006351">
    <property type="term" value="P:DNA-templated transcription"/>
    <property type="evidence" value="ECO:0000318"/>
    <property type="project" value="GO_Central"/>
</dbReference>
<dbReference type="Gramene" id="Pp3c15_4150V3.2">
    <property type="protein sequence ID" value="Pp3c15_4150V3.2"/>
    <property type="gene ID" value="Pp3c15_4150"/>
</dbReference>
<dbReference type="InterPro" id="IPR007081">
    <property type="entry name" value="RNA_pol_Rpb1_5"/>
</dbReference>
<dbReference type="PANTHER" id="PTHR19376:SF36">
    <property type="entry name" value="DNA-DIRECTED RNA POLYMERASE IV SUBUNIT 1"/>
    <property type="match status" value="1"/>
</dbReference>
<gene>
    <name evidence="9" type="ORF">PHYPA_019281</name>
</gene>
<evidence type="ECO:0000313" key="10">
    <source>
        <dbReference type="EnsemblPlants" id="Pp3c15_4150V3.1"/>
    </source>
</evidence>
<dbReference type="InParanoid" id="A0A2K1JBT9"/>
<evidence type="ECO:0000256" key="6">
    <source>
        <dbReference type="RuleBase" id="RU004279"/>
    </source>
</evidence>
<evidence type="ECO:0000256" key="2">
    <source>
        <dbReference type="ARBA" id="ARBA00022679"/>
    </source>
</evidence>
<comment type="similarity">
    <text evidence="6">Belongs to the RNA polymerase beta' chain family.</text>
</comment>
<dbReference type="Gene3D" id="2.40.40.20">
    <property type="match status" value="1"/>
</dbReference>
<reference evidence="9 11" key="1">
    <citation type="journal article" date="2008" name="Science">
        <title>The Physcomitrella genome reveals evolutionary insights into the conquest of land by plants.</title>
        <authorList>
            <person name="Rensing S."/>
            <person name="Lang D."/>
            <person name="Zimmer A."/>
            <person name="Terry A."/>
            <person name="Salamov A."/>
            <person name="Shapiro H."/>
            <person name="Nishiyama T."/>
            <person name="Perroud P.-F."/>
            <person name="Lindquist E."/>
            <person name="Kamisugi Y."/>
            <person name="Tanahashi T."/>
            <person name="Sakakibara K."/>
            <person name="Fujita T."/>
            <person name="Oishi K."/>
            <person name="Shin-I T."/>
            <person name="Kuroki Y."/>
            <person name="Toyoda A."/>
            <person name="Suzuki Y."/>
            <person name="Hashimoto A."/>
            <person name="Yamaguchi K."/>
            <person name="Sugano A."/>
            <person name="Kohara Y."/>
            <person name="Fujiyama A."/>
            <person name="Anterola A."/>
            <person name="Aoki S."/>
            <person name="Ashton N."/>
            <person name="Barbazuk W.B."/>
            <person name="Barker E."/>
            <person name="Bennetzen J."/>
            <person name="Bezanilla M."/>
            <person name="Blankenship R."/>
            <person name="Cho S.H."/>
            <person name="Dutcher S."/>
            <person name="Estelle M."/>
            <person name="Fawcett J.A."/>
            <person name="Gundlach H."/>
            <person name="Hanada K."/>
            <person name="Heyl A."/>
            <person name="Hicks K.A."/>
            <person name="Hugh J."/>
            <person name="Lohr M."/>
            <person name="Mayer K."/>
            <person name="Melkozernov A."/>
            <person name="Murata T."/>
            <person name="Nelson D."/>
            <person name="Pils B."/>
            <person name="Prigge M."/>
            <person name="Reiss B."/>
            <person name="Renner T."/>
            <person name="Rombauts S."/>
            <person name="Rushton P."/>
            <person name="Sanderfoot A."/>
            <person name="Schween G."/>
            <person name="Shiu S.-H."/>
            <person name="Stueber K."/>
            <person name="Theodoulou F.L."/>
            <person name="Tu H."/>
            <person name="Van de Peer Y."/>
            <person name="Verrier P.J."/>
            <person name="Waters E."/>
            <person name="Wood A."/>
            <person name="Yang L."/>
            <person name="Cove D."/>
            <person name="Cuming A."/>
            <person name="Hasebe M."/>
            <person name="Lucas S."/>
            <person name="Mishler D.B."/>
            <person name="Reski R."/>
            <person name="Grigoriev I."/>
            <person name="Quatrano R.S."/>
            <person name="Boore J.L."/>
        </authorList>
    </citation>
    <scope>NUCLEOTIDE SEQUENCE [LARGE SCALE GENOMIC DNA]</scope>
    <source>
        <strain evidence="10 11">cv. Gransden 2004</strain>
    </source>
</reference>
<dbReference type="Gene3D" id="4.10.860.120">
    <property type="entry name" value="RNA polymerase II, clamp domain"/>
    <property type="match status" value="1"/>
</dbReference>
<evidence type="ECO:0000256" key="4">
    <source>
        <dbReference type="ARBA" id="ARBA00023163"/>
    </source>
</evidence>
<dbReference type="EMBL" id="ABEU02000015">
    <property type="protein sequence ID" value="PNR39003.1"/>
    <property type="molecule type" value="Genomic_DNA"/>
</dbReference>
<evidence type="ECO:0000256" key="3">
    <source>
        <dbReference type="ARBA" id="ARBA00022695"/>
    </source>
</evidence>
<dbReference type="Gene3D" id="1.10.274.100">
    <property type="entry name" value="RNA polymerase Rpb1, domain 3"/>
    <property type="match status" value="1"/>
</dbReference>
<dbReference type="PaxDb" id="3218-PP1S83_67V6.1"/>
<dbReference type="GO" id="GO:0003899">
    <property type="term" value="F:DNA-directed RNA polymerase activity"/>
    <property type="evidence" value="ECO:0007669"/>
    <property type="project" value="UniProtKB-EC"/>
</dbReference>
<dbReference type="InterPro" id="IPR045867">
    <property type="entry name" value="DNA-dir_RpoC_beta_prime"/>
</dbReference>
<feature type="domain" description="RNA polymerase N-terminal" evidence="8">
    <location>
        <begin position="389"/>
        <end position="703"/>
    </location>
</feature>
<keyword evidence="3 6" id="KW-0548">Nucleotidyltransferase</keyword>
<dbReference type="InterPro" id="IPR038120">
    <property type="entry name" value="Rpb1_funnel_sf"/>
</dbReference>
<dbReference type="Proteomes" id="UP000006727">
    <property type="component" value="Chromosome 15"/>
</dbReference>
<reference evidence="10" key="3">
    <citation type="submission" date="2020-12" db="UniProtKB">
        <authorList>
            <consortium name="EnsemblPlants"/>
        </authorList>
    </citation>
    <scope>IDENTIFICATION</scope>
</reference>
<dbReference type="GO" id="GO:0000418">
    <property type="term" value="C:RNA polymerase IV complex"/>
    <property type="evidence" value="ECO:0000318"/>
    <property type="project" value="GO_Central"/>
</dbReference>
<name>A0A2K1JBT9_PHYPA</name>
<dbReference type="Gene3D" id="1.10.132.30">
    <property type="match status" value="1"/>
</dbReference>
<sequence>MQIKSEDWTWTPGNVPIPPPPSAEIVGLQFGLTTANEIVGFSVQNRARDTLSSLIDPRLGLPAENERCATCSGTNINECTGHFGHLKLTQPIFHPHHVRLLQQVLSKICLACGSLKGKKKKLIFSEDEAKATCNWKQSSPNSDSVYSLRDNDYLDFPEAEPVKKDSDGDMVSISSVEEDFTRDILQVVPHGPVDFRIDSTSTQCTVAHLPLLGSNKSTGKGQGNRSAHIEATTSASLKHSPLLKSGSSKNFGRNPVKICKGSPAGLDVLSADILRQVEFPKKSTCVHCSPAYPDYKPILVKILPVKGRKKNDISQILMLEAQIPEKQKDNELPLDYWAFLQSAPARHQHYYKVPKQHYLLPSEALAILKKIPEGAIGKLGMNRLVARPEGLIMKCVLIPPNCTRTTDYKHVNNTTAVRFGTDNVTRTLQKLVAEIVHIRKTRAGKATNRTQRDESTKLQILTAEYLREKGAPKAVPGKEPLKRDRNGRVTKQDYHRWTKEWLSQNVLGKSGNFTAKAVLAGDPFLGIEQIGIPWLIAQKLTLPERASQWNHTKLQEYVNVSQKLQQESENTAHATRVERNEVVYQVLSKTSLKVQIGDIVHRHIQDGDYVYVNRPPSVHRHSLVALKVHIHHQPTITVNPLICPPFSADFDGDIFHIFAPQSLQAIAELDQLMAVKQQVISEHGGQPLLELTQDTLLAAHLLTSKKLFLDKATMDQLCLWASKKPPEAAILKSPKGGPFWTGEQVFALTLPEDFELGAPQEEVFIQGGEIIRWRNGTKLLRKGNDSVAAALCVQLGPVALVDYLNTATGVLHTWLQVQGFSTGLTDFQVTPNRTKRQEMLKSILEESFLKSIQESCDFVRILDAKVQALDSDENPSPESLTKNIRFLEQVAREIFQKRRSEAGRIVAKYAEQRNSLLMMVESGSKGSMEKLLQQIAGMGLQLYKGQHLLSYSSSRRPAMTYSSQLDWWEDMGLVRSSLVDGLKANELFRHVIADRTGILRKHVEVVQPGTLFKALMFFLRDLHIMYDGSVRSQCSKNLIQFCYGGARGSLIPRKPTEETLAWEEDDHRRWPLSVLAGEPVGVLAAAAISQPAYELMLDAPSLNGPFKPRPLNLIQETLYPREKSSLKPTDRCVVLRLVHCECTESLCLERRVLEVQAHLKRINLRMMAESVAVEYWNMEDSRAAGPSGDLVRLGSPWLGHINLSQDAMKQCEVNVEDIVKRLCQKFSQTAGYVLKKNKMGQIFFCHSYNCSFSNGYCLHFSPSLPIKMRHCSNEDRYNKALLDLLLRIQETIIPGLLDCTMKGDERIETVRVVCEGPASTTWHRRFAHCTGNLDEELVLEVYVSPSSSKSRGMAWASVKQACVSLKDLVDWNRSMPYSIQEIRCSLGIEVAYQIVVQRLGLVLEKTAPHTHFVHVKLVAEMMTFSGDAIGFTFSGFKDMNRSISVSAPFSEASFQQPIRTLLGAAGRGATDSVEGVMTNCIWGKEAPLGTGGNFGLFWQKPKGIQRFGASKEAVKDVHTILKDLEDECIPDRFISSMPTLLPPHLHILPEGNLEFDDGAGFSPQRVSDCNEGLDDRNHGNSSVDDQRGVSDTAVDGNVPIDWIKEEIYQNSDIKPDEELGAWQPTSYQGGGWDDIDTVPGLRSLDNVSSDATGFKCYDTSKNSKNEEVVMVETTGIIRNVENNRNWGTNCIQDIGSDGGWDVPSSEVATGGSWDFLDKKCQNDSSGCCGSKHLDHKHGSSGKSILLQERQFTAHEALDQDPAKGGQQSKFSRHLLLLDGEN</sequence>
<keyword evidence="11" id="KW-1185">Reference proteome</keyword>
<dbReference type="InterPro" id="IPR044893">
    <property type="entry name" value="RNA_pol_Rpb1_clamp_domain"/>
</dbReference>
<dbReference type="EC" id="2.7.7.6" evidence="6"/>
<evidence type="ECO:0000259" key="8">
    <source>
        <dbReference type="SMART" id="SM00663"/>
    </source>
</evidence>
<keyword evidence="2 6" id="KW-0808">Transferase</keyword>
<dbReference type="Pfam" id="PF04983">
    <property type="entry name" value="RNA_pol_Rpb1_3"/>
    <property type="match status" value="1"/>
</dbReference>
<comment type="function">
    <text evidence="6">DNA-dependent RNA polymerase catalyzes the transcription of DNA into RNA using the four ribonucleoside triphosphates as substrates.</text>
</comment>
<keyword evidence="4 6" id="KW-0804">Transcription</keyword>
<dbReference type="EnsemblPlants" id="Pp3c15_4150V3.2">
    <property type="protein sequence ID" value="Pp3c15_4150V3.2"/>
    <property type="gene ID" value="Pp3c15_4150"/>
</dbReference>
<organism evidence="9">
    <name type="scientific">Physcomitrium patens</name>
    <name type="common">Spreading-leaved earth moss</name>
    <name type="synonym">Physcomitrella patens</name>
    <dbReference type="NCBI Taxonomy" id="3218"/>
    <lineage>
        <taxon>Eukaryota</taxon>
        <taxon>Viridiplantae</taxon>
        <taxon>Streptophyta</taxon>
        <taxon>Embryophyta</taxon>
        <taxon>Bryophyta</taxon>
        <taxon>Bryophytina</taxon>
        <taxon>Bryopsida</taxon>
        <taxon>Funariidae</taxon>
        <taxon>Funariales</taxon>
        <taxon>Funariaceae</taxon>
        <taxon>Physcomitrium</taxon>
    </lineage>
</organism>
<dbReference type="FunCoup" id="A0A2K1JBT9">
    <property type="interactions" value="1074"/>
</dbReference>
<reference evidence="9 11" key="2">
    <citation type="journal article" date="2018" name="Plant J.">
        <title>The Physcomitrella patens chromosome-scale assembly reveals moss genome structure and evolution.</title>
        <authorList>
            <person name="Lang D."/>
            <person name="Ullrich K.K."/>
            <person name="Murat F."/>
            <person name="Fuchs J."/>
            <person name="Jenkins J."/>
            <person name="Haas F.B."/>
            <person name="Piednoel M."/>
            <person name="Gundlach H."/>
            <person name="Van Bel M."/>
            <person name="Meyberg R."/>
            <person name="Vives C."/>
            <person name="Morata J."/>
            <person name="Symeonidi A."/>
            <person name="Hiss M."/>
            <person name="Muchero W."/>
            <person name="Kamisugi Y."/>
            <person name="Saleh O."/>
            <person name="Blanc G."/>
            <person name="Decker E.L."/>
            <person name="van Gessel N."/>
            <person name="Grimwood J."/>
            <person name="Hayes R.D."/>
            <person name="Graham S.W."/>
            <person name="Gunter L.E."/>
            <person name="McDaniel S.F."/>
            <person name="Hoernstein S.N.W."/>
            <person name="Larsson A."/>
            <person name="Li F.W."/>
            <person name="Perroud P.F."/>
            <person name="Phillips J."/>
            <person name="Ranjan P."/>
            <person name="Rokshar D.S."/>
            <person name="Rothfels C.J."/>
            <person name="Schneider L."/>
            <person name="Shu S."/>
            <person name="Stevenson D.W."/>
            <person name="Thummler F."/>
            <person name="Tillich M."/>
            <person name="Villarreal Aguilar J.C."/>
            <person name="Widiez T."/>
            <person name="Wong G.K."/>
            <person name="Wymore A."/>
            <person name="Zhang Y."/>
            <person name="Zimmer A.D."/>
            <person name="Quatrano R.S."/>
            <person name="Mayer K.F.X."/>
            <person name="Goodstein D."/>
            <person name="Casacuberta J.M."/>
            <person name="Vandepoele K."/>
            <person name="Reski R."/>
            <person name="Cuming A.C."/>
            <person name="Tuskan G.A."/>
            <person name="Maumus F."/>
            <person name="Salse J."/>
            <person name="Schmutz J."/>
            <person name="Rensing S.A."/>
        </authorList>
    </citation>
    <scope>NUCLEOTIDE SEQUENCE [LARGE SCALE GENOMIC DNA]</scope>
    <source>
        <strain evidence="10 11">cv. Gransden 2004</strain>
    </source>
</reference>
<keyword evidence="1 6" id="KW-0240">DNA-directed RNA polymerase</keyword>
<dbReference type="PANTHER" id="PTHR19376">
    <property type="entry name" value="DNA-DIRECTED RNA POLYMERASE"/>
    <property type="match status" value="1"/>
</dbReference>
<comment type="catalytic activity">
    <reaction evidence="5 6">
        <text>RNA(n) + a ribonucleoside 5'-triphosphate = RNA(n+1) + diphosphate</text>
        <dbReference type="Rhea" id="RHEA:21248"/>
        <dbReference type="Rhea" id="RHEA-COMP:14527"/>
        <dbReference type="Rhea" id="RHEA-COMP:17342"/>
        <dbReference type="ChEBI" id="CHEBI:33019"/>
        <dbReference type="ChEBI" id="CHEBI:61557"/>
        <dbReference type="ChEBI" id="CHEBI:140395"/>
        <dbReference type="EC" id="2.7.7.6"/>
    </reaction>
</comment>
<dbReference type="InterPro" id="IPR007066">
    <property type="entry name" value="RNA_pol_Rpb1_3"/>
</dbReference>
<evidence type="ECO:0000256" key="5">
    <source>
        <dbReference type="ARBA" id="ARBA00048552"/>
    </source>
</evidence>
<evidence type="ECO:0000256" key="1">
    <source>
        <dbReference type="ARBA" id="ARBA00022478"/>
    </source>
</evidence>
<accession>A0A2K1JBT9</accession>
<dbReference type="InterPro" id="IPR000722">
    <property type="entry name" value="RNA_pol_asu"/>
</dbReference>
<dbReference type="InterPro" id="IPR006592">
    <property type="entry name" value="RNA_pol_N"/>
</dbReference>
<dbReference type="Pfam" id="PF04997">
    <property type="entry name" value="RNA_pol_Rpb1_1"/>
    <property type="match status" value="1"/>
</dbReference>
<protein>
    <recommendedName>
        <fullName evidence="6">DNA-directed RNA polymerase subunit</fullName>
        <ecNumber evidence="6">2.7.7.6</ecNumber>
    </recommendedName>
</protein>
<dbReference type="Pfam" id="PF00623">
    <property type="entry name" value="RNA_pol_Rpb1_2"/>
    <property type="match status" value="1"/>
</dbReference>
<dbReference type="EnsemblPlants" id="Pp3c15_4150V3.1">
    <property type="protein sequence ID" value="Pp3c15_4150V3.1"/>
    <property type="gene ID" value="Pp3c15_4150"/>
</dbReference>
<feature type="compositionally biased region" description="Basic and acidic residues" evidence="7">
    <location>
        <begin position="479"/>
        <end position="490"/>
    </location>
</feature>
<proteinExistence type="inferred from homology"/>
<dbReference type="Gene3D" id="1.10.150.390">
    <property type="match status" value="1"/>
</dbReference>
<dbReference type="InterPro" id="IPR007080">
    <property type="entry name" value="RNA_pol_Rpb1_1"/>
</dbReference>
<dbReference type="FunFam" id="1.10.274.100:FF:000010">
    <property type="entry name" value="DNA-directed RNA polymerase subunit"/>
    <property type="match status" value="1"/>
</dbReference>
<dbReference type="GO" id="GO:0003677">
    <property type="term" value="F:DNA binding"/>
    <property type="evidence" value="ECO:0007669"/>
    <property type="project" value="InterPro"/>
</dbReference>
<dbReference type="Pfam" id="PF04998">
    <property type="entry name" value="RNA_pol_Rpb1_5"/>
    <property type="match status" value="1"/>
</dbReference>
<feature type="region of interest" description="Disordered" evidence="7">
    <location>
        <begin position="1570"/>
        <end position="1591"/>
    </location>
</feature>
<evidence type="ECO:0000313" key="11">
    <source>
        <dbReference type="Proteomes" id="UP000006727"/>
    </source>
</evidence>
<dbReference type="FunFam" id="1.10.132.30:FF:000015">
    <property type="entry name" value="DNA-directed RNA polymerase subunit"/>
    <property type="match status" value="1"/>
</dbReference>
<dbReference type="Pfam" id="PF05000">
    <property type="entry name" value="RNA_pol_Rpb1_4"/>
    <property type="match status" value="1"/>
</dbReference>
<dbReference type="STRING" id="3218.A0A2K1JBT9"/>
<dbReference type="InterPro" id="IPR042102">
    <property type="entry name" value="RNA_pol_Rpb1_3_sf"/>
</dbReference>
<dbReference type="InterPro" id="IPR007083">
    <property type="entry name" value="RNA_pol_Rpb1_4"/>
</dbReference>
<dbReference type="Gene3D" id="3.30.1490.180">
    <property type="entry name" value="RNA polymerase ii"/>
    <property type="match status" value="1"/>
</dbReference>
<evidence type="ECO:0000256" key="7">
    <source>
        <dbReference type="SAM" id="MobiDB-lite"/>
    </source>
</evidence>
<evidence type="ECO:0000313" key="9">
    <source>
        <dbReference type="EMBL" id="PNR39003.1"/>
    </source>
</evidence>
<dbReference type="SMART" id="SM00663">
    <property type="entry name" value="RPOLA_N"/>
    <property type="match status" value="1"/>
</dbReference>
<dbReference type="SUPFAM" id="SSF64484">
    <property type="entry name" value="beta and beta-prime subunits of DNA dependent RNA-polymerase"/>
    <property type="match status" value="1"/>
</dbReference>